<dbReference type="InterPro" id="IPR004117">
    <property type="entry name" value="7tm6_olfct_rcpt"/>
</dbReference>
<dbReference type="AlphaFoldDB" id="D6WC89"/>
<gene>
    <name evidence="11" type="primary">AUGUSTUS-3.0.2_00202</name>
    <name evidence="11" type="ORF">TcasGA2_TC000202</name>
</gene>
<dbReference type="HOGENOM" id="CLU_062922_0_0_1"/>
<keyword evidence="12" id="KW-1185">Reference proteome</keyword>
<sequence length="369" mass="42707">MCRKYMHGSGLGPTSPKIKRFISLWLLFPVSLLLDVLVIYDFHFLDNDIFKTAELLESVSSFGQLPIRKFILTYHSKLIQNLLEDRKKFWSYEMFGETYGKFLRRKMVLATRLIQTMIFFGASVATLMFVSTLADDRKTVPLECWIPEFKHSTHVVLVMQFCSLCEIIYLVGAVDCLYVLTCVDIKIQFLLLQKKLKTIQVGVKPMEECLNELTICVKHHNLLLRSHKSLNRIFSEYFFVQYFVSVLAACVQLYILMYITASLEDIMKSIVYLSAVVFQVAIFFMPASDIEEEAEQFAVEIYNVNWECTSGTKFRKQLLFMLMKAQKPLYMLGGGMIHANRNEYIVLFRLAFSISTLLGGMNENGRTDK</sequence>
<keyword evidence="5 10" id="KW-0552">Olfaction</keyword>
<dbReference type="GO" id="GO:0005886">
    <property type="term" value="C:plasma membrane"/>
    <property type="evidence" value="ECO:0000318"/>
    <property type="project" value="GO_Central"/>
</dbReference>
<keyword evidence="6 10" id="KW-1133">Transmembrane helix</keyword>
<evidence type="ECO:0000256" key="2">
    <source>
        <dbReference type="ARBA" id="ARBA00022475"/>
    </source>
</evidence>
<feature type="transmembrane region" description="Helical" evidence="10">
    <location>
        <begin position="239"/>
        <end position="258"/>
    </location>
</feature>
<evidence type="ECO:0000256" key="7">
    <source>
        <dbReference type="ARBA" id="ARBA00023136"/>
    </source>
</evidence>
<evidence type="ECO:0000256" key="1">
    <source>
        <dbReference type="ARBA" id="ARBA00004651"/>
    </source>
</evidence>
<reference evidence="11 12" key="2">
    <citation type="journal article" date="2010" name="Nucleic Acids Res.">
        <title>BeetleBase in 2010: revisions to provide comprehensive genomic information for Tribolium castaneum.</title>
        <authorList>
            <person name="Kim H.S."/>
            <person name="Murphy T."/>
            <person name="Xia J."/>
            <person name="Caragea D."/>
            <person name="Park Y."/>
            <person name="Beeman R.W."/>
            <person name="Lorenzen M.D."/>
            <person name="Butcher S."/>
            <person name="Manak J.R."/>
            <person name="Brown S.J."/>
        </authorList>
    </citation>
    <scope>GENOME REANNOTATION</scope>
    <source>
        <strain evidence="11 12">Georgia GA2</strain>
    </source>
</reference>
<evidence type="ECO:0000313" key="12">
    <source>
        <dbReference type="Proteomes" id="UP000007266"/>
    </source>
</evidence>
<evidence type="ECO:0000256" key="8">
    <source>
        <dbReference type="ARBA" id="ARBA00023170"/>
    </source>
</evidence>
<dbReference type="PANTHER" id="PTHR21137">
    <property type="entry name" value="ODORANT RECEPTOR"/>
    <property type="match status" value="1"/>
</dbReference>
<accession>D6WC89</accession>
<evidence type="ECO:0000256" key="9">
    <source>
        <dbReference type="ARBA" id="ARBA00023224"/>
    </source>
</evidence>
<keyword evidence="8 10" id="KW-0675">Receptor</keyword>
<comment type="caution">
    <text evidence="10">Lacks conserved residue(s) required for the propagation of feature annotation.</text>
</comment>
<dbReference type="GO" id="GO:0004984">
    <property type="term" value="F:olfactory receptor activity"/>
    <property type="evidence" value="ECO:0000318"/>
    <property type="project" value="GO_Central"/>
</dbReference>
<dbReference type="Pfam" id="PF02949">
    <property type="entry name" value="7tm_6"/>
    <property type="match status" value="1"/>
</dbReference>
<dbReference type="GO" id="GO:0007165">
    <property type="term" value="P:signal transduction"/>
    <property type="evidence" value="ECO:0007669"/>
    <property type="project" value="UniProtKB-KW"/>
</dbReference>
<comment type="similarity">
    <text evidence="10">Belongs to the insect chemoreceptor superfamily. Heteromeric odorant receptor channel (TC 1.A.69) family.</text>
</comment>
<evidence type="ECO:0000256" key="4">
    <source>
        <dbReference type="ARBA" id="ARBA00022692"/>
    </source>
</evidence>
<dbReference type="PANTHER" id="PTHR21137:SF35">
    <property type="entry name" value="ODORANT RECEPTOR 19A-RELATED"/>
    <property type="match status" value="1"/>
</dbReference>
<dbReference type="GO" id="GO:0050911">
    <property type="term" value="P:detection of chemical stimulus involved in sensory perception of smell"/>
    <property type="evidence" value="ECO:0000318"/>
    <property type="project" value="GO_Central"/>
</dbReference>
<evidence type="ECO:0000256" key="10">
    <source>
        <dbReference type="RuleBase" id="RU351113"/>
    </source>
</evidence>
<evidence type="ECO:0000256" key="6">
    <source>
        <dbReference type="ARBA" id="ARBA00022989"/>
    </source>
</evidence>
<keyword evidence="9 10" id="KW-0807">Transducer</keyword>
<dbReference type="EMBL" id="KQ971316">
    <property type="protein sequence ID" value="EEZ99175.2"/>
    <property type="molecule type" value="Genomic_DNA"/>
</dbReference>
<proteinExistence type="inferred from homology"/>
<keyword evidence="3 10" id="KW-0716">Sensory transduction</keyword>
<keyword evidence="7 10" id="KW-0472">Membrane</keyword>
<dbReference type="Proteomes" id="UP000007266">
    <property type="component" value="Linkage group 2"/>
</dbReference>
<organism evidence="11 12">
    <name type="scientific">Tribolium castaneum</name>
    <name type="common">Red flour beetle</name>
    <dbReference type="NCBI Taxonomy" id="7070"/>
    <lineage>
        <taxon>Eukaryota</taxon>
        <taxon>Metazoa</taxon>
        <taxon>Ecdysozoa</taxon>
        <taxon>Arthropoda</taxon>
        <taxon>Hexapoda</taxon>
        <taxon>Insecta</taxon>
        <taxon>Pterygota</taxon>
        <taxon>Neoptera</taxon>
        <taxon>Endopterygota</taxon>
        <taxon>Coleoptera</taxon>
        <taxon>Polyphaga</taxon>
        <taxon>Cucujiformia</taxon>
        <taxon>Tenebrionidae</taxon>
        <taxon>Tenebrionidae incertae sedis</taxon>
        <taxon>Tribolium</taxon>
    </lineage>
</organism>
<feature type="transmembrane region" description="Helical" evidence="10">
    <location>
        <begin position="113"/>
        <end position="134"/>
    </location>
</feature>
<comment type="subcellular location">
    <subcellularLocation>
        <location evidence="1 10">Cell membrane</location>
        <topology evidence="1 10">Multi-pass membrane protein</topology>
    </subcellularLocation>
</comment>
<keyword evidence="4 10" id="KW-0812">Transmembrane</keyword>
<evidence type="ECO:0000256" key="5">
    <source>
        <dbReference type="ARBA" id="ARBA00022725"/>
    </source>
</evidence>
<reference evidence="11 12" key="1">
    <citation type="journal article" date="2008" name="Nature">
        <title>The genome of the model beetle and pest Tribolium castaneum.</title>
        <authorList>
            <consortium name="Tribolium Genome Sequencing Consortium"/>
            <person name="Richards S."/>
            <person name="Gibbs R.A."/>
            <person name="Weinstock G.M."/>
            <person name="Brown S.J."/>
            <person name="Denell R."/>
            <person name="Beeman R.W."/>
            <person name="Gibbs R."/>
            <person name="Beeman R.W."/>
            <person name="Brown S.J."/>
            <person name="Bucher G."/>
            <person name="Friedrich M."/>
            <person name="Grimmelikhuijzen C.J."/>
            <person name="Klingler M."/>
            <person name="Lorenzen M."/>
            <person name="Richards S."/>
            <person name="Roth S."/>
            <person name="Schroder R."/>
            <person name="Tautz D."/>
            <person name="Zdobnov E.M."/>
            <person name="Muzny D."/>
            <person name="Gibbs R.A."/>
            <person name="Weinstock G.M."/>
            <person name="Attaway T."/>
            <person name="Bell S."/>
            <person name="Buhay C.J."/>
            <person name="Chandrabose M.N."/>
            <person name="Chavez D."/>
            <person name="Clerk-Blankenburg K.P."/>
            <person name="Cree A."/>
            <person name="Dao M."/>
            <person name="Davis C."/>
            <person name="Chacko J."/>
            <person name="Dinh H."/>
            <person name="Dugan-Rocha S."/>
            <person name="Fowler G."/>
            <person name="Garner T.T."/>
            <person name="Garnes J."/>
            <person name="Gnirke A."/>
            <person name="Hawes A."/>
            <person name="Hernandez J."/>
            <person name="Hines S."/>
            <person name="Holder M."/>
            <person name="Hume J."/>
            <person name="Jhangiani S.N."/>
            <person name="Joshi V."/>
            <person name="Khan Z.M."/>
            <person name="Jackson L."/>
            <person name="Kovar C."/>
            <person name="Kowis A."/>
            <person name="Lee S."/>
            <person name="Lewis L.R."/>
            <person name="Margolis J."/>
            <person name="Morgan M."/>
            <person name="Nazareth L.V."/>
            <person name="Nguyen N."/>
            <person name="Okwuonu G."/>
            <person name="Parker D."/>
            <person name="Richards S."/>
            <person name="Ruiz S.J."/>
            <person name="Santibanez J."/>
            <person name="Savard J."/>
            <person name="Scherer S.E."/>
            <person name="Schneider B."/>
            <person name="Sodergren E."/>
            <person name="Tautz D."/>
            <person name="Vattahil S."/>
            <person name="Villasana D."/>
            <person name="White C.S."/>
            <person name="Wright R."/>
            <person name="Park Y."/>
            <person name="Beeman R.W."/>
            <person name="Lord J."/>
            <person name="Oppert B."/>
            <person name="Lorenzen M."/>
            <person name="Brown S."/>
            <person name="Wang L."/>
            <person name="Savard J."/>
            <person name="Tautz D."/>
            <person name="Richards S."/>
            <person name="Weinstock G."/>
            <person name="Gibbs R.A."/>
            <person name="Liu Y."/>
            <person name="Worley K."/>
            <person name="Weinstock G."/>
            <person name="Elsik C.G."/>
            <person name="Reese J.T."/>
            <person name="Elhaik E."/>
            <person name="Landan G."/>
            <person name="Graur D."/>
            <person name="Arensburger P."/>
            <person name="Atkinson P."/>
            <person name="Beeman R.W."/>
            <person name="Beidler J."/>
            <person name="Brown S.J."/>
            <person name="Demuth J.P."/>
            <person name="Drury D.W."/>
            <person name="Du Y.Z."/>
            <person name="Fujiwara H."/>
            <person name="Lorenzen M."/>
            <person name="Maselli V."/>
            <person name="Osanai M."/>
            <person name="Park Y."/>
            <person name="Robertson H.M."/>
            <person name="Tu Z."/>
            <person name="Wang J.J."/>
            <person name="Wang S."/>
            <person name="Richards S."/>
            <person name="Song H."/>
            <person name="Zhang L."/>
            <person name="Sodergren E."/>
            <person name="Werner D."/>
            <person name="Stanke M."/>
            <person name="Morgenstern B."/>
            <person name="Solovyev V."/>
            <person name="Kosarev P."/>
            <person name="Brown G."/>
            <person name="Chen H.C."/>
            <person name="Ermolaeva O."/>
            <person name="Hlavina W."/>
            <person name="Kapustin Y."/>
            <person name="Kiryutin B."/>
            <person name="Kitts P."/>
            <person name="Maglott D."/>
            <person name="Pruitt K."/>
            <person name="Sapojnikov V."/>
            <person name="Souvorov A."/>
            <person name="Mackey A.J."/>
            <person name="Waterhouse R.M."/>
            <person name="Wyder S."/>
            <person name="Zdobnov E.M."/>
            <person name="Zdobnov E.M."/>
            <person name="Wyder S."/>
            <person name="Kriventseva E.V."/>
            <person name="Kadowaki T."/>
            <person name="Bork P."/>
            <person name="Aranda M."/>
            <person name="Bao R."/>
            <person name="Beermann A."/>
            <person name="Berns N."/>
            <person name="Bolognesi R."/>
            <person name="Bonneton F."/>
            <person name="Bopp D."/>
            <person name="Brown S.J."/>
            <person name="Bucher G."/>
            <person name="Butts T."/>
            <person name="Chaumot A."/>
            <person name="Denell R.E."/>
            <person name="Ferrier D.E."/>
            <person name="Friedrich M."/>
            <person name="Gordon C.M."/>
            <person name="Jindra M."/>
            <person name="Klingler M."/>
            <person name="Lan Q."/>
            <person name="Lattorff H.M."/>
            <person name="Laudet V."/>
            <person name="von Levetsow C."/>
            <person name="Liu Z."/>
            <person name="Lutz R."/>
            <person name="Lynch J.A."/>
            <person name="da Fonseca R.N."/>
            <person name="Posnien N."/>
            <person name="Reuter R."/>
            <person name="Roth S."/>
            <person name="Savard J."/>
            <person name="Schinko J.B."/>
            <person name="Schmitt C."/>
            <person name="Schoppmeier M."/>
            <person name="Schroder R."/>
            <person name="Shippy T.D."/>
            <person name="Simonnet F."/>
            <person name="Marques-Souza H."/>
            <person name="Tautz D."/>
            <person name="Tomoyasu Y."/>
            <person name="Trauner J."/>
            <person name="Van der Zee M."/>
            <person name="Vervoort M."/>
            <person name="Wittkopp N."/>
            <person name="Wimmer E.A."/>
            <person name="Yang X."/>
            <person name="Jones A.K."/>
            <person name="Sattelle D.B."/>
            <person name="Ebert P.R."/>
            <person name="Nelson D."/>
            <person name="Scott J.G."/>
            <person name="Beeman R.W."/>
            <person name="Muthukrishnan S."/>
            <person name="Kramer K.J."/>
            <person name="Arakane Y."/>
            <person name="Beeman R.W."/>
            <person name="Zhu Q."/>
            <person name="Hogenkamp D."/>
            <person name="Dixit R."/>
            <person name="Oppert B."/>
            <person name="Jiang H."/>
            <person name="Zou Z."/>
            <person name="Marshall J."/>
            <person name="Elpidina E."/>
            <person name="Vinokurov K."/>
            <person name="Oppert C."/>
            <person name="Zou Z."/>
            <person name="Evans J."/>
            <person name="Lu Z."/>
            <person name="Zhao P."/>
            <person name="Sumathipala N."/>
            <person name="Altincicek B."/>
            <person name="Vilcinskas A."/>
            <person name="Williams M."/>
            <person name="Hultmark D."/>
            <person name="Hetru C."/>
            <person name="Jiang H."/>
            <person name="Grimmelikhuijzen C.J."/>
            <person name="Hauser F."/>
            <person name="Cazzamali G."/>
            <person name="Williamson M."/>
            <person name="Park Y."/>
            <person name="Li B."/>
            <person name="Tanaka Y."/>
            <person name="Predel R."/>
            <person name="Neupert S."/>
            <person name="Schachtner J."/>
            <person name="Verleyen P."/>
            <person name="Raible F."/>
            <person name="Bork P."/>
            <person name="Friedrich M."/>
            <person name="Walden K.K."/>
            <person name="Robertson H.M."/>
            <person name="Angeli S."/>
            <person name="Foret S."/>
            <person name="Bucher G."/>
            <person name="Schuetz S."/>
            <person name="Maleszka R."/>
            <person name="Wimmer E.A."/>
            <person name="Beeman R.W."/>
            <person name="Lorenzen M."/>
            <person name="Tomoyasu Y."/>
            <person name="Miller S.C."/>
            <person name="Grossmann D."/>
            <person name="Bucher G."/>
        </authorList>
    </citation>
    <scope>NUCLEOTIDE SEQUENCE [LARGE SCALE GENOMIC DNA]</scope>
    <source>
        <strain evidence="11 12">Georgia GA2</strain>
    </source>
</reference>
<feature type="transmembrane region" description="Helical" evidence="10">
    <location>
        <begin position="21"/>
        <end position="40"/>
    </location>
</feature>
<feature type="transmembrane region" description="Helical" evidence="10">
    <location>
        <begin position="270"/>
        <end position="287"/>
    </location>
</feature>
<keyword evidence="2" id="KW-1003">Cell membrane</keyword>
<evidence type="ECO:0000256" key="3">
    <source>
        <dbReference type="ARBA" id="ARBA00022606"/>
    </source>
</evidence>
<name>D6WC89_TRICA</name>
<dbReference type="KEGG" id="tca:103312204"/>
<dbReference type="OrthoDB" id="6716917at2759"/>
<protein>
    <recommendedName>
        <fullName evidence="10">Odorant receptor</fullName>
    </recommendedName>
</protein>
<evidence type="ECO:0000313" key="11">
    <source>
        <dbReference type="EMBL" id="EEZ99175.2"/>
    </source>
</evidence>
<dbReference type="GO" id="GO:0005549">
    <property type="term" value="F:odorant binding"/>
    <property type="evidence" value="ECO:0007669"/>
    <property type="project" value="InterPro"/>
</dbReference>